<comment type="caution">
    <text evidence="7">The sequence shown here is derived from an EMBL/GenBank/DDBJ whole genome shotgun (WGS) entry which is preliminary data.</text>
</comment>
<keyword evidence="3 6" id="KW-0812">Transmembrane</keyword>
<feature type="transmembrane region" description="Helical" evidence="6">
    <location>
        <begin position="148"/>
        <end position="166"/>
    </location>
</feature>
<dbReference type="GeneID" id="94685190"/>
<dbReference type="KEGG" id="axe:P40_02100"/>
<dbReference type="Pfam" id="PF01810">
    <property type="entry name" value="LysE"/>
    <property type="match status" value="1"/>
</dbReference>
<evidence type="ECO:0000256" key="2">
    <source>
        <dbReference type="ARBA" id="ARBA00022475"/>
    </source>
</evidence>
<feature type="transmembrane region" description="Helical" evidence="6">
    <location>
        <begin position="115"/>
        <end position="136"/>
    </location>
</feature>
<dbReference type="GO" id="GO:0015171">
    <property type="term" value="F:amino acid transmembrane transporter activity"/>
    <property type="evidence" value="ECO:0007669"/>
    <property type="project" value="TreeGrafter"/>
</dbReference>
<dbReference type="Proteomes" id="UP001107961">
    <property type="component" value="Unassembled WGS sequence"/>
</dbReference>
<evidence type="ECO:0000313" key="7">
    <source>
        <dbReference type="EMBL" id="MCE7508744.1"/>
    </source>
</evidence>
<accession>A0A9Q3W547</accession>
<dbReference type="AlphaFoldDB" id="A0A9Q3W547"/>
<evidence type="ECO:0000256" key="3">
    <source>
        <dbReference type="ARBA" id="ARBA00022692"/>
    </source>
</evidence>
<feature type="transmembrane region" description="Helical" evidence="6">
    <location>
        <begin position="71"/>
        <end position="89"/>
    </location>
</feature>
<dbReference type="RefSeq" id="WP_026948438.1">
    <property type="nucleotide sequence ID" value="NZ_CBDDTQ010000003.1"/>
</dbReference>
<evidence type="ECO:0000313" key="8">
    <source>
        <dbReference type="Proteomes" id="UP001107961"/>
    </source>
</evidence>
<dbReference type="InterPro" id="IPR001123">
    <property type="entry name" value="LeuE-type"/>
</dbReference>
<reference evidence="7" key="1">
    <citation type="submission" date="2022-01" db="EMBL/GenBank/DDBJ databases">
        <authorList>
            <person name="Karlyshev A.V."/>
            <person name="Jaspars M."/>
        </authorList>
    </citation>
    <scope>NUCLEOTIDE SEQUENCE</scope>
    <source>
        <strain evidence="7">AGSA3-2</strain>
    </source>
</reference>
<sequence>MLDLHSWLILAAVCLFGAMTPGASLAVVTRHTVLSGARGGVAAGLAHAGGIAVYAAASVAGLAALLHRFPWLETLISAAGALFLLWLAWKSWRAAAGPAPEAEVQATHGAARDGFLIALLNPKVALFFLALFSQFIEADMGTPARIQMATTAVVIDGAWYSLFALVLARGPAPAWLARHHDWLERGTALILAGLALAVLARIAL</sequence>
<keyword evidence="8" id="KW-1185">Reference proteome</keyword>
<evidence type="ECO:0000256" key="5">
    <source>
        <dbReference type="ARBA" id="ARBA00023136"/>
    </source>
</evidence>
<keyword evidence="4 6" id="KW-1133">Transmembrane helix</keyword>
<comment type="subcellular location">
    <subcellularLocation>
        <location evidence="1">Cell membrane</location>
        <topology evidence="1">Multi-pass membrane protein</topology>
    </subcellularLocation>
</comment>
<dbReference type="GO" id="GO:0005886">
    <property type="term" value="C:plasma membrane"/>
    <property type="evidence" value="ECO:0007669"/>
    <property type="project" value="UniProtKB-SubCell"/>
</dbReference>
<name>A0A9Q3W547_9GAMM</name>
<dbReference type="PANTHER" id="PTHR30086">
    <property type="entry name" value="ARGININE EXPORTER PROTEIN ARGO"/>
    <property type="match status" value="1"/>
</dbReference>
<dbReference type="PANTHER" id="PTHR30086:SF16">
    <property type="entry name" value="AMINO ACID EFFLUX PERMEASE RHTB FAMILY"/>
    <property type="match status" value="1"/>
</dbReference>
<evidence type="ECO:0000256" key="4">
    <source>
        <dbReference type="ARBA" id="ARBA00022989"/>
    </source>
</evidence>
<proteinExistence type="predicted"/>
<dbReference type="EMBL" id="JAJVKT010000009">
    <property type="protein sequence ID" value="MCE7508744.1"/>
    <property type="molecule type" value="Genomic_DNA"/>
</dbReference>
<feature type="transmembrane region" description="Helical" evidence="6">
    <location>
        <begin position="186"/>
        <end position="203"/>
    </location>
</feature>
<evidence type="ECO:0000256" key="6">
    <source>
        <dbReference type="SAM" id="Phobius"/>
    </source>
</evidence>
<organism evidence="7 8">
    <name type="scientific">Alloalcanivorax xenomutans</name>
    <dbReference type="NCBI Taxonomy" id="1094342"/>
    <lineage>
        <taxon>Bacteria</taxon>
        <taxon>Pseudomonadati</taxon>
        <taxon>Pseudomonadota</taxon>
        <taxon>Gammaproteobacteria</taxon>
        <taxon>Oceanospirillales</taxon>
        <taxon>Alcanivoracaceae</taxon>
        <taxon>Alloalcanivorax</taxon>
    </lineage>
</organism>
<protein>
    <submittedName>
        <fullName evidence="7">LysE family translocator</fullName>
    </submittedName>
</protein>
<gene>
    <name evidence="7" type="ORF">LZG35_08855</name>
</gene>
<evidence type="ECO:0000256" key="1">
    <source>
        <dbReference type="ARBA" id="ARBA00004651"/>
    </source>
</evidence>
<feature type="transmembrane region" description="Helical" evidence="6">
    <location>
        <begin position="42"/>
        <end position="64"/>
    </location>
</feature>
<keyword evidence="5 6" id="KW-0472">Membrane</keyword>
<keyword evidence="2" id="KW-1003">Cell membrane</keyword>